<dbReference type="AlphaFoldDB" id="A0A229NZD0"/>
<evidence type="ECO:0000256" key="1">
    <source>
        <dbReference type="SAM" id="Phobius"/>
    </source>
</evidence>
<dbReference type="OrthoDB" id="9844506at2"/>
<keyword evidence="1" id="KW-0472">Membrane</keyword>
<reference evidence="2 3" key="1">
    <citation type="submission" date="2017-07" db="EMBL/GenBank/DDBJ databases">
        <title>Paenibacillus herberti R33 genome sequencing and assembly.</title>
        <authorList>
            <person name="Su W."/>
        </authorList>
    </citation>
    <scope>NUCLEOTIDE SEQUENCE [LARGE SCALE GENOMIC DNA]</scope>
    <source>
        <strain evidence="2 3">R33</strain>
    </source>
</reference>
<protein>
    <submittedName>
        <fullName evidence="2">Uncharacterized protein</fullName>
    </submittedName>
</protein>
<feature type="transmembrane region" description="Helical" evidence="1">
    <location>
        <begin position="89"/>
        <end position="111"/>
    </location>
</feature>
<gene>
    <name evidence="2" type="ORF">CGZ75_00260</name>
</gene>
<evidence type="ECO:0000313" key="3">
    <source>
        <dbReference type="Proteomes" id="UP000215145"/>
    </source>
</evidence>
<dbReference type="Proteomes" id="UP000215145">
    <property type="component" value="Unassembled WGS sequence"/>
</dbReference>
<name>A0A229NZD0_9BACL</name>
<proteinExistence type="predicted"/>
<organism evidence="2 3">
    <name type="scientific">Paenibacillus herberti</name>
    <dbReference type="NCBI Taxonomy" id="1619309"/>
    <lineage>
        <taxon>Bacteria</taxon>
        <taxon>Bacillati</taxon>
        <taxon>Bacillota</taxon>
        <taxon>Bacilli</taxon>
        <taxon>Bacillales</taxon>
        <taxon>Paenibacillaceae</taxon>
        <taxon>Paenibacillus</taxon>
    </lineage>
</organism>
<feature type="transmembrane region" description="Helical" evidence="1">
    <location>
        <begin position="42"/>
        <end position="68"/>
    </location>
</feature>
<sequence>MKKSSFFTLSLLIAAAYSYTALKMVMLSESFAVPDGADQASGLALVAAFVLILVIIVQSLIHMQLYFVSVMNEPQQGVFWQTLLLQKDGLLSNVIRLFGYAAILYFMWVSFETRYPFWTYIVSFFTYTLYLLWLLQLIKERTANKRQPLKL</sequence>
<keyword evidence="1" id="KW-0812">Transmembrane</keyword>
<keyword evidence="1" id="KW-1133">Transmembrane helix</keyword>
<evidence type="ECO:0000313" key="2">
    <source>
        <dbReference type="EMBL" id="OXM15218.1"/>
    </source>
</evidence>
<comment type="caution">
    <text evidence="2">The sequence shown here is derived from an EMBL/GenBank/DDBJ whole genome shotgun (WGS) entry which is preliminary data.</text>
</comment>
<dbReference type="EMBL" id="NMUQ01000001">
    <property type="protein sequence ID" value="OXM15218.1"/>
    <property type="molecule type" value="Genomic_DNA"/>
</dbReference>
<feature type="transmembrane region" description="Helical" evidence="1">
    <location>
        <begin position="117"/>
        <end position="138"/>
    </location>
</feature>
<keyword evidence="3" id="KW-1185">Reference proteome</keyword>
<dbReference type="RefSeq" id="WP_089522051.1">
    <property type="nucleotide sequence ID" value="NZ_NMUQ01000001.1"/>
</dbReference>
<accession>A0A229NZD0</accession>